<dbReference type="AlphaFoldDB" id="A0AAV4MS76"/>
<evidence type="ECO:0000313" key="2">
    <source>
        <dbReference type="EMBL" id="GIX74805.1"/>
    </source>
</evidence>
<dbReference type="EMBL" id="BPLQ01000771">
    <property type="protein sequence ID" value="GIX74805.1"/>
    <property type="molecule type" value="Genomic_DNA"/>
</dbReference>
<keyword evidence="1" id="KW-0732">Signal</keyword>
<protein>
    <submittedName>
        <fullName evidence="2">Uncharacterized protein</fullName>
    </submittedName>
</protein>
<comment type="caution">
    <text evidence="2">The sequence shown here is derived from an EMBL/GenBank/DDBJ whole genome shotgun (WGS) entry which is preliminary data.</text>
</comment>
<reference evidence="2 3" key="1">
    <citation type="submission" date="2021-06" db="EMBL/GenBank/DDBJ databases">
        <title>Caerostris darwini draft genome.</title>
        <authorList>
            <person name="Kono N."/>
            <person name="Arakawa K."/>
        </authorList>
    </citation>
    <scope>NUCLEOTIDE SEQUENCE [LARGE SCALE GENOMIC DNA]</scope>
</reference>
<evidence type="ECO:0000313" key="3">
    <source>
        <dbReference type="Proteomes" id="UP001054837"/>
    </source>
</evidence>
<dbReference type="Proteomes" id="UP001054837">
    <property type="component" value="Unassembled WGS sequence"/>
</dbReference>
<feature type="signal peptide" evidence="1">
    <location>
        <begin position="1"/>
        <end position="20"/>
    </location>
</feature>
<feature type="chain" id="PRO_5043517530" evidence="1">
    <location>
        <begin position="21"/>
        <end position="119"/>
    </location>
</feature>
<sequence>MSSLASLLCIVALAFCAVSAAPPFLPYGLGGVSSYFFSGAPVARVVAPYAAAPAVPAAVLPDYYAYSAASALSYPGSEFGLFLHIQESLTDWINQKEFFTSSIISFIKKWNKQFSTNPA</sequence>
<organism evidence="2 3">
    <name type="scientific">Caerostris darwini</name>
    <dbReference type="NCBI Taxonomy" id="1538125"/>
    <lineage>
        <taxon>Eukaryota</taxon>
        <taxon>Metazoa</taxon>
        <taxon>Ecdysozoa</taxon>
        <taxon>Arthropoda</taxon>
        <taxon>Chelicerata</taxon>
        <taxon>Arachnida</taxon>
        <taxon>Araneae</taxon>
        <taxon>Araneomorphae</taxon>
        <taxon>Entelegynae</taxon>
        <taxon>Araneoidea</taxon>
        <taxon>Araneidae</taxon>
        <taxon>Caerostris</taxon>
    </lineage>
</organism>
<gene>
    <name evidence="2" type="ORF">CDAR_73761</name>
</gene>
<keyword evidence="3" id="KW-1185">Reference proteome</keyword>
<proteinExistence type="predicted"/>
<accession>A0AAV4MS76</accession>
<name>A0AAV4MS76_9ARAC</name>
<evidence type="ECO:0000256" key="1">
    <source>
        <dbReference type="SAM" id="SignalP"/>
    </source>
</evidence>